<evidence type="ECO:0000313" key="3">
    <source>
        <dbReference type="EMBL" id="NMH90017.1"/>
    </source>
</evidence>
<dbReference type="Gene3D" id="3.40.50.10490">
    <property type="entry name" value="Glucose-6-phosphate isomerase like protein, domain 1"/>
    <property type="match status" value="1"/>
</dbReference>
<dbReference type="InterPro" id="IPR035461">
    <property type="entry name" value="GmhA/DiaA"/>
</dbReference>
<dbReference type="InterPro" id="IPR046348">
    <property type="entry name" value="SIS_dom_sf"/>
</dbReference>
<evidence type="ECO:0000256" key="1">
    <source>
        <dbReference type="SAM" id="MobiDB-lite"/>
    </source>
</evidence>
<dbReference type="CDD" id="cd05006">
    <property type="entry name" value="SIS_GmhA"/>
    <property type="match status" value="1"/>
</dbReference>
<dbReference type="Pfam" id="PF13580">
    <property type="entry name" value="SIS_2"/>
    <property type="match status" value="1"/>
</dbReference>
<accession>A0A848DBE8</accession>
<name>A0A848DBE8_9PSEU</name>
<dbReference type="AlphaFoldDB" id="A0A848DBE8"/>
<dbReference type="InterPro" id="IPR001347">
    <property type="entry name" value="SIS_dom"/>
</dbReference>
<dbReference type="PANTHER" id="PTHR30390:SF6">
    <property type="entry name" value="DNAA INITIATOR-ASSOCIATING PROTEIN DIAA"/>
    <property type="match status" value="1"/>
</dbReference>
<evidence type="ECO:0000259" key="2">
    <source>
        <dbReference type="PROSITE" id="PS51464"/>
    </source>
</evidence>
<dbReference type="PROSITE" id="PS51464">
    <property type="entry name" value="SIS"/>
    <property type="match status" value="1"/>
</dbReference>
<feature type="compositionally biased region" description="Basic and acidic residues" evidence="1">
    <location>
        <begin position="1"/>
        <end position="19"/>
    </location>
</feature>
<dbReference type="GO" id="GO:0097367">
    <property type="term" value="F:carbohydrate derivative binding"/>
    <property type="evidence" value="ECO:0007669"/>
    <property type="project" value="InterPro"/>
</dbReference>
<gene>
    <name evidence="3" type="ORF">HF519_00070</name>
</gene>
<sequence>MGPRRRGDGRGVRAGDRCPGRALGATGEGGPVSPPPSAPAVPATQVLDDHVDRLAAALPALRAASTTLARWGAVLAVRLSAGGRLLAAGNGGSAAEAQHLTAELVGRFDRERAPLSAIALHADTSSLTALGNDYGYADVYARQVRAHARHGDIVVLLSTSGRSPNLLSAAVAARRCGAESWALTGPGPNPLAQLSTEAVCLPGDTATVQESHLAALHMVCRAMEIALAQTDQPERSAPLTAS</sequence>
<protein>
    <submittedName>
        <fullName evidence="3">SIS domain-containing protein</fullName>
    </submittedName>
</protein>
<dbReference type="InterPro" id="IPR050099">
    <property type="entry name" value="SIS_GmhA/DiaA_subfam"/>
</dbReference>
<reference evidence="3 4" key="1">
    <citation type="submission" date="2020-04" db="EMBL/GenBank/DDBJ databases">
        <authorList>
            <person name="Klaysubun C."/>
            <person name="Duangmal K."/>
            <person name="Lipun K."/>
        </authorList>
    </citation>
    <scope>NUCLEOTIDE SEQUENCE [LARGE SCALE GENOMIC DNA]</scope>
    <source>
        <strain evidence="3 4">DSM 45300</strain>
    </source>
</reference>
<comment type="caution">
    <text evidence="3">The sequence shown here is derived from an EMBL/GenBank/DDBJ whole genome shotgun (WGS) entry which is preliminary data.</text>
</comment>
<keyword evidence="4" id="KW-1185">Reference proteome</keyword>
<dbReference type="SUPFAM" id="SSF53697">
    <property type="entry name" value="SIS domain"/>
    <property type="match status" value="1"/>
</dbReference>
<proteinExistence type="predicted"/>
<feature type="region of interest" description="Disordered" evidence="1">
    <location>
        <begin position="1"/>
        <end position="40"/>
    </location>
</feature>
<dbReference type="GO" id="GO:1901135">
    <property type="term" value="P:carbohydrate derivative metabolic process"/>
    <property type="evidence" value="ECO:0007669"/>
    <property type="project" value="InterPro"/>
</dbReference>
<organism evidence="3 4">
    <name type="scientific">Pseudonocardia bannensis</name>
    <dbReference type="NCBI Taxonomy" id="630973"/>
    <lineage>
        <taxon>Bacteria</taxon>
        <taxon>Bacillati</taxon>
        <taxon>Actinomycetota</taxon>
        <taxon>Actinomycetes</taxon>
        <taxon>Pseudonocardiales</taxon>
        <taxon>Pseudonocardiaceae</taxon>
        <taxon>Pseudonocardia</taxon>
    </lineage>
</organism>
<dbReference type="EMBL" id="JAAXKZ010000001">
    <property type="protein sequence ID" value="NMH90017.1"/>
    <property type="molecule type" value="Genomic_DNA"/>
</dbReference>
<dbReference type="PANTHER" id="PTHR30390">
    <property type="entry name" value="SEDOHEPTULOSE 7-PHOSPHATE ISOMERASE / DNAA INITIATOR-ASSOCIATING FACTOR FOR REPLICATION INITIATION"/>
    <property type="match status" value="1"/>
</dbReference>
<feature type="domain" description="SIS" evidence="2">
    <location>
        <begin position="75"/>
        <end position="233"/>
    </location>
</feature>
<evidence type="ECO:0000313" key="4">
    <source>
        <dbReference type="Proteomes" id="UP000586918"/>
    </source>
</evidence>
<dbReference type="Proteomes" id="UP000586918">
    <property type="component" value="Unassembled WGS sequence"/>
</dbReference>